<evidence type="ECO:0000313" key="2">
    <source>
        <dbReference type="EMBL" id="SFJ75748.1"/>
    </source>
</evidence>
<reference evidence="2 3" key="1">
    <citation type="submission" date="2016-10" db="EMBL/GenBank/DDBJ databases">
        <authorList>
            <person name="de Groot N.N."/>
        </authorList>
    </citation>
    <scope>NUCLEOTIDE SEQUENCE [LARGE SCALE GENOMIC DNA]</scope>
    <source>
        <strain evidence="2 3">SP2</strain>
    </source>
</reference>
<dbReference type="AlphaFoldDB" id="A0A1I3TWS8"/>
<name>A0A1I3TWS8_9EURY</name>
<organism evidence="2 3">
    <name type="scientific">Natronobacterium gregoryi</name>
    <dbReference type="NCBI Taxonomy" id="44930"/>
    <lineage>
        <taxon>Archaea</taxon>
        <taxon>Methanobacteriati</taxon>
        <taxon>Methanobacteriota</taxon>
        <taxon>Stenosarchaea group</taxon>
        <taxon>Halobacteria</taxon>
        <taxon>Halobacteriales</taxon>
        <taxon>Natrialbaceae</taxon>
        <taxon>Natronobacterium</taxon>
    </lineage>
</organism>
<feature type="transmembrane region" description="Helical" evidence="1">
    <location>
        <begin position="34"/>
        <end position="57"/>
    </location>
</feature>
<dbReference type="OrthoDB" id="376161at2157"/>
<accession>A0A1I3TWS8</accession>
<keyword evidence="1" id="KW-0812">Transmembrane</keyword>
<gene>
    <name evidence="2" type="ORF">SAMN05443661_1802</name>
</gene>
<dbReference type="Proteomes" id="UP000182829">
    <property type="component" value="Unassembled WGS sequence"/>
</dbReference>
<protein>
    <submittedName>
        <fullName evidence="2">Uncharacterized protein</fullName>
    </submittedName>
</protein>
<keyword evidence="1" id="KW-0472">Membrane</keyword>
<dbReference type="EMBL" id="FORO01000080">
    <property type="protein sequence ID" value="SFJ75748.1"/>
    <property type="molecule type" value="Genomic_DNA"/>
</dbReference>
<evidence type="ECO:0000256" key="1">
    <source>
        <dbReference type="SAM" id="Phobius"/>
    </source>
</evidence>
<proteinExistence type="predicted"/>
<sequence>MFGVAHCMGVEPIQKRTSEAVGFKSLLGTGEADWGGIIALLFTIGFLAILFLVAVGITELTSPLTEFLTLIFGFIAGRYTETN</sequence>
<keyword evidence="1" id="KW-1133">Transmembrane helix</keyword>
<evidence type="ECO:0000313" key="3">
    <source>
        <dbReference type="Proteomes" id="UP000182829"/>
    </source>
</evidence>